<evidence type="ECO:0000313" key="3">
    <source>
        <dbReference type="Proteomes" id="UP001566132"/>
    </source>
</evidence>
<proteinExistence type="predicted"/>
<gene>
    <name evidence="2" type="ORF">ABEB36_000636</name>
</gene>
<dbReference type="Proteomes" id="UP001566132">
    <property type="component" value="Unassembled WGS sequence"/>
</dbReference>
<organism evidence="2 3">
    <name type="scientific">Hypothenemus hampei</name>
    <name type="common">Coffee berry borer</name>
    <dbReference type="NCBI Taxonomy" id="57062"/>
    <lineage>
        <taxon>Eukaryota</taxon>
        <taxon>Metazoa</taxon>
        <taxon>Ecdysozoa</taxon>
        <taxon>Arthropoda</taxon>
        <taxon>Hexapoda</taxon>
        <taxon>Insecta</taxon>
        <taxon>Pterygota</taxon>
        <taxon>Neoptera</taxon>
        <taxon>Endopterygota</taxon>
        <taxon>Coleoptera</taxon>
        <taxon>Polyphaga</taxon>
        <taxon>Cucujiformia</taxon>
        <taxon>Curculionidae</taxon>
        <taxon>Scolytinae</taxon>
        <taxon>Hypothenemus</taxon>
    </lineage>
</organism>
<feature type="transmembrane region" description="Helical" evidence="1">
    <location>
        <begin position="65"/>
        <end position="88"/>
    </location>
</feature>
<dbReference type="EMBL" id="JBDJPC010000001">
    <property type="protein sequence ID" value="KAL1516778.1"/>
    <property type="molecule type" value="Genomic_DNA"/>
</dbReference>
<keyword evidence="3" id="KW-1185">Reference proteome</keyword>
<evidence type="ECO:0000313" key="2">
    <source>
        <dbReference type="EMBL" id="KAL1516778.1"/>
    </source>
</evidence>
<keyword evidence="1" id="KW-0812">Transmembrane</keyword>
<keyword evidence="1" id="KW-0472">Membrane</keyword>
<feature type="transmembrane region" description="Helical" evidence="1">
    <location>
        <begin position="94"/>
        <end position="113"/>
    </location>
</feature>
<dbReference type="AlphaFoldDB" id="A0ABD1FBY4"/>
<comment type="caution">
    <text evidence="2">The sequence shown here is derived from an EMBL/GenBank/DDBJ whole genome shotgun (WGS) entry which is preliminary data.</text>
</comment>
<evidence type="ECO:0000256" key="1">
    <source>
        <dbReference type="SAM" id="Phobius"/>
    </source>
</evidence>
<protein>
    <recommendedName>
        <fullName evidence="4">Odorant receptor</fullName>
    </recommendedName>
</protein>
<accession>A0ABD1FBY4</accession>
<evidence type="ECO:0008006" key="4">
    <source>
        <dbReference type="Google" id="ProtNLM"/>
    </source>
</evidence>
<name>A0ABD1FBY4_HYPHA</name>
<keyword evidence="1" id="KW-1133">Transmembrane helix</keyword>
<reference evidence="2 3" key="1">
    <citation type="submission" date="2024-05" db="EMBL/GenBank/DDBJ databases">
        <title>Genetic variation in Jamaican populations of the coffee berry borer (Hypothenemus hampei).</title>
        <authorList>
            <person name="Errbii M."/>
            <person name="Myrie A."/>
        </authorList>
    </citation>
    <scope>NUCLEOTIDE SEQUENCE [LARGE SCALE GENOMIC DNA]</scope>
    <source>
        <strain evidence="2">JA-Hopewell-2020-01-JO</strain>
        <tissue evidence="2">Whole body</tissue>
    </source>
</reference>
<sequence length="191" mass="22339">MQLIVVIFHSQIQLLQLLDKIKKFDRKISIENVDDEWVLKNLKIFGRHYLDIKSFHYNALKATHLYSTIYSIGGLILGISSLIAMFGYNASKGPALVTFFGYISVLYGLTAVVQEYEDTQKHLSRALYDLRWYLWDAKSQNFHLLLMGQMAEELKIPILFVIYADFELFKKFIRITYTAANCLVTFRRKNH</sequence>